<evidence type="ECO:0000256" key="1">
    <source>
        <dbReference type="SAM" id="Phobius"/>
    </source>
</evidence>
<dbReference type="RefSeq" id="WP_188582744.1">
    <property type="nucleotide sequence ID" value="NZ_BMDZ01000105.1"/>
</dbReference>
<accession>A0ABQ1JA40</accession>
<comment type="caution">
    <text evidence="2">The sequence shown here is derived from an EMBL/GenBank/DDBJ whole genome shotgun (WGS) entry which is preliminary data.</text>
</comment>
<keyword evidence="3" id="KW-1185">Reference proteome</keyword>
<organism evidence="2 3">
    <name type="scientific">Tistrella bauzanensis</name>
    <dbReference type="NCBI Taxonomy" id="657419"/>
    <lineage>
        <taxon>Bacteria</taxon>
        <taxon>Pseudomonadati</taxon>
        <taxon>Pseudomonadota</taxon>
        <taxon>Alphaproteobacteria</taxon>
        <taxon>Geminicoccales</taxon>
        <taxon>Geminicoccaceae</taxon>
        <taxon>Tistrella</taxon>
    </lineage>
</organism>
<gene>
    <name evidence="2" type="ORF">GCM10011505_47820</name>
</gene>
<evidence type="ECO:0000313" key="2">
    <source>
        <dbReference type="EMBL" id="GGB61613.1"/>
    </source>
</evidence>
<keyword evidence="1" id="KW-0472">Membrane</keyword>
<evidence type="ECO:0008006" key="4">
    <source>
        <dbReference type="Google" id="ProtNLM"/>
    </source>
</evidence>
<feature type="transmembrane region" description="Helical" evidence="1">
    <location>
        <begin position="53"/>
        <end position="73"/>
    </location>
</feature>
<dbReference type="Proteomes" id="UP000603352">
    <property type="component" value="Unassembled WGS sequence"/>
</dbReference>
<keyword evidence="1" id="KW-1133">Transmembrane helix</keyword>
<protein>
    <recommendedName>
        <fullName evidence="4">Iron uptake protein</fullName>
    </recommendedName>
</protein>
<sequence>MATQASGAGERLPHTVAVILRIIAAVAVGYGLGALVTILLARHLPMPARDATQAGVMAGFLVHGGVVIWAFAARTTLRAWGWLAVLAIPLILVWRLP</sequence>
<feature type="transmembrane region" description="Helical" evidence="1">
    <location>
        <begin position="18"/>
        <end position="41"/>
    </location>
</feature>
<feature type="transmembrane region" description="Helical" evidence="1">
    <location>
        <begin position="79"/>
        <end position="96"/>
    </location>
</feature>
<dbReference type="EMBL" id="BMDZ01000105">
    <property type="protein sequence ID" value="GGB61613.1"/>
    <property type="molecule type" value="Genomic_DNA"/>
</dbReference>
<name>A0ABQ1JA40_9PROT</name>
<keyword evidence="1" id="KW-0812">Transmembrane</keyword>
<evidence type="ECO:0000313" key="3">
    <source>
        <dbReference type="Proteomes" id="UP000603352"/>
    </source>
</evidence>
<reference evidence="3" key="1">
    <citation type="journal article" date="2019" name="Int. J. Syst. Evol. Microbiol.">
        <title>The Global Catalogue of Microorganisms (GCM) 10K type strain sequencing project: providing services to taxonomists for standard genome sequencing and annotation.</title>
        <authorList>
            <consortium name="The Broad Institute Genomics Platform"/>
            <consortium name="The Broad Institute Genome Sequencing Center for Infectious Disease"/>
            <person name="Wu L."/>
            <person name="Ma J."/>
        </authorList>
    </citation>
    <scope>NUCLEOTIDE SEQUENCE [LARGE SCALE GENOMIC DNA]</scope>
    <source>
        <strain evidence="3">CGMCC 1.10188</strain>
    </source>
</reference>
<proteinExistence type="predicted"/>